<evidence type="ECO:0000259" key="7">
    <source>
        <dbReference type="Pfam" id="PF00394"/>
    </source>
</evidence>
<dbReference type="InterPro" id="IPR011706">
    <property type="entry name" value="Cu-oxidase_C"/>
</dbReference>
<evidence type="ECO:0000259" key="9">
    <source>
        <dbReference type="Pfam" id="PF07732"/>
    </source>
</evidence>
<feature type="domain" description="Plastocyanin-like" evidence="7">
    <location>
        <begin position="209"/>
        <end position="364"/>
    </location>
</feature>
<proteinExistence type="inferred from homology"/>
<dbReference type="CDD" id="cd13854">
    <property type="entry name" value="CuRO_1_MaLCC_like"/>
    <property type="match status" value="1"/>
</dbReference>
<sequence>MGALLSKGNSAPYTPTHLGGVLSQGRTNGNSLLGTLGAPLLPNFLNENPLPNGCPWSLLDPTTDYYRSYPRTGVIRSYDFTLSRGRLAPDGYERDTILINGAFPGPLIEANWGDTIQVTLHNNITDPSEGTALHWHGFLQHDKPWEDGVPAVSQCPIPPGRSFTYSFEAELYGSTWYHSHYSAQYAAGIFGAIVIYGPTTEEYDVDVGPILLSDWYHRDYFDLVKETLKPNSRPILSDNNMINGKANFDCSTLPPDDKTPCHRNAGIAKFRFQRGKTHRLRLINAGSEGLQRFSIDGHTMTVIANDFVTVEPYDTNVVTLGIGQRTDVLVKACGELDAYWMRSNISDRCSLARDPLAYAAIYYDDADESQAPRSQAWHAPDPGTCANDDLRLTKPYMKRRPMEPDLTYDMEVKLFRNASGITLWSLDGVDYRGNYNSPTLLLSALGNHTFAKEWNVKNTGEARSVRVVVINDTPVAHPMHLHGFNMYVLHEGPGQWDGTIINRDNPLRRDVVMMRAHGHLVIQFDAADNPGVWPFHCHIAWHVSAGFFAQFLTSPDRVAELHKRMPQVVAETCRQWGKWTNTNIPDQIDSGL</sequence>
<dbReference type="Pfam" id="PF07732">
    <property type="entry name" value="Cu-oxidase_3"/>
    <property type="match status" value="1"/>
</dbReference>
<dbReference type="PANTHER" id="PTHR11709:SF145">
    <property type="entry name" value="LCC1"/>
    <property type="match status" value="1"/>
</dbReference>
<dbReference type="GeneID" id="66062641"/>
<feature type="domain" description="Plastocyanin-like" evidence="9">
    <location>
        <begin position="84"/>
        <end position="198"/>
    </location>
</feature>
<evidence type="ECO:0000256" key="4">
    <source>
        <dbReference type="ARBA" id="ARBA00023002"/>
    </source>
</evidence>
<reference evidence="10" key="1">
    <citation type="submission" date="2020-03" db="EMBL/GenBank/DDBJ databases">
        <title>A mixture of massive structural variations and highly conserved coding sequences in Ustilaginoidea virens genome.</title>
        <authorList>
            <person name="Zhang K."/>
            <person name="Zhao Z."/>
            <person name="Zhang Z."/>
            <person name="Li Y."/>
            <person name="Hsiang T."/>
            <person name="Sun W."/>
        </authorList>
    </citation>
    <scope>NUCLEOTIDE SEQUENCE</scope>
    <source>
        <strain evidence="10">UV-8b</strain>
    </source>
</reference>
<dbReference type="EMBL" id="CP072754">
    <property type="protein sequence ID" value="QUC17622.1"/>
    <property type="molecule type" value="Genomic_DNA"/>
</dbReference>
<evidence type="ECO:0000256" key="5">
    <source>
        <dbReference type="ARBA" id="ARBA00023008"/>
    </source>
</evidence>
<evidence type="ECO:0000256" key="1">
    <source>
        <dbReference type="ARBA" id="ARBA00010609"/>
    </source>
</evidence>
<dbReference type="Gene3D" id="2.60.40.420">
    <property type="entry name" value="Cupredoxins - blue copper proteins"/>
    <property type="match status" value="3"/>
</dbReference>
<dbReference type="CDD" id="cd13880">
    <property type="entry name" value="CuRO_2_MaLCC_like"/>
    <property type="match status" value="1"/>
</dbReference>
<dbReference type="Pfam" id="PF00394">
    <property type="entry name" value="Cu-oxidase"/>
    <property type="match status" value="1"/>
</dbReference>
<accession>A0A8E5HLR2</accession>
<evidence type="ECO:0000256" key="3">
    <source>
        <dbReference type="ARBA" id="ARBA00022737"/>
    </source>
</evidence>
<dbReference type="InterPro" id="IPR008972">
    <property type="entry name" value="Cupredoxin"/>
</dbReference>
<keyword evidence="6" id="KW-0325">Glycoprotein</keyword>
<keyword evidence="5" id="KW-0186">Copper</keyword>
<dbReference type="Proteomes" id="UP000027002">
    <property type="component" value="Chromosome 2"/>
</dbReference>
<evidence type="ECO:0000259" key="8">
    <source>
        <dbReference type="Pfam" id="PF07731"/>
    </source>
</evidence>
<keyword evidence="2" id="KW-0479">Metal-binding</keyword>
<keyword evidence="4" id="KW-0560">Oxidoreductase</keyword>
<feature type="domain" description="Plastocyanin-like" evidence="8">
    <location>
        <begin position="446"/>
        <end position="556"/>
    </location>
</feature>
<evidence type="ECO:0000256" key="6">
    <source>
        <dbReference type="ARBA" id="ARBA00023180"/>
    </source>
</evidence>
<evidence type="ECO:0000313" key="11">
    <source>
        <dbReference type="Proteomes" id="UP000027002"/>
    </source>
</evidence>
<dbReference type="InterPro" id="IPR045087">
    <property type="entry name" value="Cu-oxidase_fam"/>
</dbReference>
<dbReference type="FunFam" id="2.60.40.420:FF:000021">
    <property type="entry name" value="Extracellular dihydrogeodin oxidase/laccase"/>
    <property type="match status" value="1"/>
</dbReference>
<dbReference type="GO" id="GO:0016491">
    <property type="term" value="F:oxidoreductase activity"/>
    <property type="evidence" value="ECO:0007669"/>
    <property type="project" value="UniProtKB-KW"/>
</dbReference>
<evidence type="ECO:0000256" key="2">
    <source>
        <dbReference type="ARBA" id="ARBA00022723"/>
    </source>
</evidence>
<dbReference type="RefSeq" id="XP_042995295.1">
    <property type="nucleotide sequence ID" value="XM_043139361.1"/>
</dbReference>
<name>A0A8E5HLR2_USTVR</name>
<dbReference type="OrthoDB" id="2121828at2759"/>
<comment type="similarity">
    <text evidence="1">Belongs to the multicopper oxidase family.</text>
</comment>
<dbReference type="FunFam" id="2.60.40.420:FF:000038">
    <property type="entry name" value="Extracellular dihydrogeodin oxidase/laccase"/>
    <property type="match status" value="1"/>
</dbReference>
<protein>
    <submittedName>
        <fullName evidence="10">Uncharacterized protein</fullName>
    </submittedName>
</protein>
<dbReference type="CDD" id="cd13901">
    <property type="entry name" value="CuRO_3_MaLCC_like"/>
    <property type="match status" value="1"/>
</dbReference>
<dbReference type="AlphaFoldDB" id="A0A8E5HLR2"/>
<dbReference type="PANTHER" id="PTHR11709">
    <property type="entry name" value="MULTI-COPPER OXIDASE"/>
    <property type="match status" value="1"/>
</dbReference>
<dbReference type="GO" id="GO:0005507">
    <property type="term" value="F:copper ion binding"/>
    <property type="evidence" value="ECO:0007669"/>
    <property type="project" value="InterPro"/>
</dbReference>
<keyword evidence="3" id="KW-0677">Repeat</keyword>
<gene>
    <name evidence="10" type="ORF">UV8b_01863</name>
</gene>
<evidence type="ECO:0000313" key="10">
    <source>
        <dbReference type="EMBL" id="QUC17622.1"/>
    </source>
</evidence>
<dbReference type="SUPFAM" id="SSF49503">
    <property type="entry name" value="Cupredoxins"/>
    <property type="match status" value="3"/>
</dbReference>
<keyword evidence="11" id="KW-1185">Reference proteome</keyword>
<dbReference type="Pfam" id="PF07731">
    <property type="entry name" value="Cu-oxidase_2"/>
    <property type="match status" value="1"/>
</dbReference>
<organism evidence="10 11">
    <name type="scientific">Ustilaginoidea virens</name>
    <name type="common">Rice false smut fungus</name>
    <name type="synonym">Villosiclava virens</name>
    <dbReference type="NCBI Taxonomy" id="1159556"/>
    <lineage>
        <taxon>Eukaryota</taxon>
        <taxon>Fungi</taxon>
        <taxon>Dikarya</taxon>
        <taxon>Ascomycota</taxon>
        <taxon>Pezizomycotina</taxon>
        <taxon>Sordariomycetes</taxon>
        <taxon>Hypocreomycetidae</taxon>
        <taxon>Hypocreales</taxon>
        <taxon>Clavicipitaceae</taxon>
        <taxon>Ustilaginoidea</taxon>
    </lineage>
</organism>
<dbReference type="KEGG" id="uvi:66062641"/>
<dbReference type="InterPro" id="IPR011707">
    <property type="entry name" value="Cu-oxidase-like_N"/>
</dbReference>
<dbReference type="InterPro" id="IPR001117">
    <property type="entry name" value="Cu-oxidase_2nd"/>
</dbReference>